<evidence type="ECO:0000313" key="3">
    <source>
        <dbReference type="Proteomes" id="UP000740413"/>
    </source>
</evidence>
<accession>A0ABS5WLT3</accession>
<reference evidence="2 3" key="1">
    <citation type="submission" date="2020-06" db="EMBL/GenBank/DDBJ databases">
        <authorList>
            <person name="Isaeva M.P."/>
            <person name="Chernysheva N.Y."/>
        </authorList>
    </citation>
    <scope>NUCLEOTIDE SEQUENCE [LARGE SCALE GENOMIC DNA]</scope>
    <source>
        <strain evidence="2 3">KMM 6746</strain>
    </source>
</reference>
<sequence>MKIYKLILVLLLVASCSDADETYYEIKGDEVVYHSVYRLGQEYYTKAHTSIKTIEDADAKTFQQLTKYYGIDKSSVFNEVKKLVKRDPATFKVLKKMVTADKYGVYYDNNIIPNSHGLSFRFLNNDYALDDNQVYYQPSDFNSVVTGADKSTFSVIGDEYSDYAKDKNQVYYKGYVIEGAVVGSFSILKNDISKDGKSIFLKKEKIKEADYNSFKTLRYEELKEYEYKFIAQDHNSFYSDNGGNIAITKKTEVTNEH</sequence>
<dbReference type="Proteomes" id="UP000740413">
    <property type="component" value="Unassembled WGS sequence"/>
</dbReference>
<dbReference type="RefSeq" id="WP_214613106.1">
    <property type="nucleotide sequence ID" value="NZ_JACATN010000006.1"/>
</dbReference>
<name>A0ABS5WLT3_9FLAO</name>
<feature type="signal peptide" evidence="1">
    <location>
        <begin position="1"/>
        <end position="19"/>
    </location>
</feature>
<protein>
    <submittedName>
        <fullName evidence="2">DKNYY domain-containing protein</fullName>
    </submittedName>
</protein>
<organism evidence="2 3">
    <name type="scientific">Zobellia barbeyronii</name>
    <dbReference type="NCBI Taxonomy" id="2748009"/>
    <lineage>
        <taxon>Bacteria</taxon>
        <taxon>Pseudomonadati</taxon>
        <taxon>Bacteroidota</taxon>
        <taxon>Flavobacteriia</taxon>
        <taxon>Flavobacteriales</taxon>
        <taxon>Flavobacteriaceae</taxon>
        <taxon>Zobellia</taxon>
    </lineage>
</organism>
<reference evidence="3" key="2">
    <citation type="submission" date="2023-07" db="EMBL/GenBank/DDBJ databases">
        <title>Zobellia barbeyronii sp. nov., a new marine flavobacterium, isolated from green and red algae.</title>
        <authorList>
            <person name="Nedashkovskaya O.I."/>
            <person name="Otstavnykh N."/>
            <person name="Zhukova N."/>
            <person name="Guzev K."/>
            <person name="Chausova V."/>
            <person name="Tekutyeva L."/>
            <person name="Mikhailov V."/>
            <person name="Isaeva M."/>
        </authorList>
    </citation>
    <scope>NUCLEOTIDE SEQUENCE [LARGE SCALE GENOMIC DNA]</scope>
    <source>
        <strain evidence="3">KMM 6746</strain>
    </source>
</reference>
<keyword evidence="1" id="KW-0732">Signal</keyword>
<gene>
    <name evidence="2" type="ORF">HW347_17815</name>
</gene>
<dbReference type="PROSITE" id="PS51257">
    <property type="entry name" value="PROKAR_LIPOPROTEIN"/>
    <property type="match status" value="1"/>
</dbReference>
<dbReference type="Pfam" id="PF13644">
    <property type="entry name" value="DKNYY"/>
    <property type="match status" value="1"/>
</dbReference>
<keyword evidence="3" id="KW-1185">Reference proteome</keyword>
<proteinExistence type="predicted"/>
<comment type="caution">
    <text evidence="2">The sequence shown here is derived from an EMBL/GenBank/DDBJ whole genome shotgun (WGS) entry which is preliminary data.</text>
</comment>
<dbReference type="EMBL" id="JACATN010000006">
    <property type="protein sequence ID" value="MBT2163132.1"/>
    <property type="molecule type" value="Genomic_DNA"/>
</dbReference>
<evidence type="ECO:0000313" key="2">
    <source>
        <dbReference type="EMBL" id="MBT2163132.1"/>
    </source>
</evidence>
<evidence type="ECO:0000256" key="1">
    <source>
        <dbReference type="SAM" id="SignalP"/>
    </source>
</evidence>
<feature type="chain" id="PRO_5045049677" evidence="1">
    <location>
        <begin position="20"/>
        <end position="257"/>
    </location>
</feature>
<dbReference type="InterPro" id="IPR027375">
    <property type="entry name" value="DKNYY"/>
</dbReference>